<evidence type="ECO:0000259" key="1">
    <source>
        <dbReference type="SMART" id="SM00418"/>
    </source>
</evidence>
<dbReference type="InterPro" id="IPR036390">
    <property type="entry name" value="WH_DNA-bd_sf"/>
</dbReference>
<name>A0ABZ2BSH2_9RHOB</name>
<dbReference type="SUPFAM" id="SSF46785">
    <property type="entry name" value="Winged helix' DNA-binding domain"/>
    <property type="match status" value="1"/>
</dbReference>
<accession>A0ABZ2BSH2</accession>
<gene>
    <name evidence="2" type="ORF">ROLI_014480</name>
</gene>
<evidence type="ECO:0000313" key="2">
    <source>
        <dbReference type="EMBL" id="WVX48368.1"/>
    </source>
</evidence>
<organism evidence="2 3">
    <name type="scientific">Roseobacter fucihabitans</name>
    <dbReference type="NCBI Taxonomy" id="1537242"/>
    <lineage>
        <taxon>Bacteria</taxon>
        <taxon>Pseudomonadati</taxon>
        <taxon>Pseudomonadota</taxon>
        <taxon>Alphaproteobacteria</taxon>
        <taxon>Rhodobacterales</taxon>
        <taxon>Roseobacteraceae</taxon>
        <taxon>Roseobacter</taxon>
    </lineage>
</organism>
<reference evidence="3" key="1">
    <citation type="submission" date="2024-01" db="EMBL/GenBank/DDBJ databases">
        <title>Roseobacter fucihabitans sp. nov., isolated from the brown alga Fucus spiralis.</title>
        <authorList>
            <person name="Hahnke S."/>
            <person name="Berger M."/>
            <person name="Schlingloff A."/>
            <person name="Athale I."/>
            <person name="Neumann-Schaal M."/>
            <person name="Adenaya A."/>
            <person name="Poehlein A."/>
            <person name="Daniel R."/>
            <person name="Pertersen J."/>
            <person name="Brinkhoff T."/>
        </authorList>
    </citation>
    <scope>NUCLEOTIDE SEQUENCE [LARGE SCALE GENOMIC DNA]</scope>
    <source>
        <strain evidence="3">B14</strain>
    </source>
</reference>
<evidence type="ECO:0000313" key="3">
    <source>
        <dbReference type="Proteomes" id="UP001318682"/>
    </source>
</evidence>
<keyword evidence="3" id="KW-1185">Reference proteome</keyword>
<feature type="domain" description="HTH arsR-type" evidence="1">
    <location>
        <begin position="20"/>
        <end position="97"/>
    </location>
</feature>
<dbReference type="SMART" id="SM00418">
    <property type="entry name" value="HTH_ARSR"/>
    <property type="match status" value="1"/>
</dbReference>
<sequence>MQDIHENADIPDVYYIQSVDQLKALAEPMRYRMCLLLQRPTSCAALARSLGITRPKAHYHLKKLESVELVRPTSEALVNGIVEKYYIIVGRMLDFSHLLPNVDSDLPDNVSVDMVSAISDYLASMLVVSRENALDASENHARGKGYFFDFDSVLTPVQFEQIKTTLMDLKDEVLRLSTANLTRQDADADLIPFHLSSYISAKKDT</sequence>
<dbReference type="CDD" id="cd00090">
    <property type="entry name" value="HTH_ARSR"/>
    <property type="match status" value="1"/>
</dbReference>
<dbReference type="InterPro" id="IPR036388">
    <property type="entry name" value="WH-like_DNA-bd_sf"/>
</dbReference>
<proteinExistence type="predicted"/>
<protein>
    <recommendedName>
        <fullName evidence="1">HTH arsR-type domain-containing protein</fullName>
    </recommendedName>
</protein>
<dbReference type="Gene3D" id="1.10.10.10">
    <property type="entry name" value="Winged helix-like DNA-binding domain superfamily/Winged helix DNA-binding domain"/>
    <property type="match status" value="1"/>
</dbReference>
<dbReference type="Proteomes" id="UP001318682">
    <property type="component" value="Chromosome"/>
</dbReference>
<dbReference type="InterPro" id="IPR011991">
    <property type="entry name" value="ArsR-like_HTH"/>
</dbReference>
<dbReference type="InterPro" id="IPR001845">
    <property type="entry name" value="HTH_ArsR_DNA-bd_dom"/>
</dbReference>
<dbReference type="Pfam" id="PF12840">
    <property type="entry name" value="HTH_20"/>
    <property type="match status" value="1"/>
</dbReference>
<dbReference type="RefSeq" id="WP_187432269.1">
    <property type="nucleotide sequence ID" value="NZ_CP143423.1"/>
</dbReference>
<dbReference type="EMBL" id="CP143423">
    <property type="protein sequence ID" value="WVX48368.1"/>
    <property type="molecule type" value="Genomic_DNA"/>
</dbReference>